<keyword evidence="3" id="KW-1185">Reference proteome</keyword>
<evidence type="ECO:0000313" key="2">
    <source>
        <dbReference type="EMBL" id="CAB3288926.1"/>
    </source>
</evidence>
<protein>
    <submittedName>
        <fullName evidence="2">Uncharacterized protein</fullName>
    </submittedName>
</protein>
<dbReference type="KEGG" id="mesg:MLAUSG7_0968"/>
<dbReference type="Proteomes" id="UP000679213">
    <property type="component" value="Chromosome I"/>
</dbReference>
<dbReference type="RefSeq" id="WP_214399343.1">
    <property type="nucleotide sequence ID" value="NZ_LR792632.1"/>
</dbReference>
<feature type="transmembrane region" description="Helical" evidence="1">
    <location>
        <begin position="68"/>
        <end position="85"/>
    </location>
</feature>
<keyword evidence="1" id="KW-0812">Transmembrane</keyword>
<evidence type="ECO:0000313" key="3">
    <source>
        <dbReference type="Proteomes" id="UP000679213"/>
    </source>
</evidence>
<gene>
    <name evidence="2" type="ORF">MLAUSG7_0968</name>
</gene>
<reference evidence="2 3" key="1">
    <citation type="submission" date="2020-04" db="EMBL/GenBank/DDBJ databases">
        <authorList>
            <consortium name="Genoscope - CEA"/>
            <person name="William W."/>
        </authorList>
    </citation>
    <scope>NUCLEOTIDE SEQUENCE [LARGE SCALE GENOMIC DNA]</scope>
    <source>
        <strain evidence="2 3">SG7</strain>
    </source>
</reference>
<dbReference type="EMBL" id="LR792632">
    <property type="protein sequence ID" value="CAB3288926.1"/>
    <property type="molecule type" value="Genomic_DNA"/>
</dbReference>
<evidence type="ECO:0000256" key="1">
    <source>
        <dbReference type="SAM" id="Phobius"/>
    </source>
</evidence>
<organism evidence="2 3">
    <name type="scientific">Methanocaldococcus lauensis</name>
    <dbReference type="NCBI Taxonomy" id="2546128"/>
    <lineage>
        <taxon>Archaea</taxon>
        <taxon>Methanobacteriati</taxon>
        <taxon>Methanobacteriota</taxon>
        <taxon>Methanomada group</taxon>
        <taxon>Methanococci</taxon>
        <taxon>Methanococcales</taxon>
        <taxon>Methanocaldococcaceae</taxon>
        <taxon>Methanocaldococcus</taxon>
    </lineage>
</organism>
<feature type="transmembrane region" description="Helical" evidence="1">
    <location>
        <begin position="6"/>
        <end position="21"/>
    </location>
</feature>
<keyword evidence="1" id="KW-1133">Transmembrane helix</keyword>
<name>A0A8D6SXP4_9EURY</name>
<feature type="transmembrane region" description="Helical" evidence="1">
    <location>
        <begin position="41"/>
        <end position="62"/>
    </location>
</feature>
<proteinExistence type="predicted"/>
<feature type="transmembrane region" description="Helical" evidence="1">
    <location>
        <begin position="141"/>
        <end position="158"/>
    </location>
</feature>
<dbReference type="AlphaFoldDB" id="A0A8D6SXP4"/>
<sequence length="197" mass="23543">MEFQAIFLIFLFAFLFLLIGFRKNLRSFKDRLKKDSECKLLFSIVLFIILLISILFIDLVYFKKEYQAIFLIALFVILLFGLEYIGQLKRKYLVDELNNLKVLLEKENEYNKRRLIKNIEDKCIDIISEDKLLDTKEVRRSLTIIMTILYIYTLFVPVEDRIFNSVQLIFGIVIAFYFGSRAVEYGLKIYEKLKKLK</sequence>
<feature type="transmembrane region" description="Helical" evidence="1">
    <location>
        <begin position="164"/>
        <end position="187"/>
    </location>
</feature>
<keyword evidence="1" id="KW-0472">Membrane</keyword>
<accession>A0A8D6SXP4</accession>
<dbReference type="GeneID" id="65883768"/>